<dbReference type="PANTHER" id="PTHR32246">
    <property type="entry name" value="INGRESSION PROTEIN FIC1"/>
    <property type="match status" value="1"/>
</dbReference>
<keyword evidence="2" id="KW-1185">Reference proteome</keyword>
<reference evidence="3" key="2">
    <citation type="submission" date="2025-08" db="UniProtKB">
        <authorList>
            <consortium name="RefSeq"/>
        </authorList>
    </citation>
    <scope>IDENTIFICATION</scope>
    <source>
        <tissue evidence="3">Leaf</tissue>
    </source>
</reference>
<dbReference type="InterPro" id="IPR000008">
    <property type="entry name" value="C2_dom"/>
</dbReference>
<dbReference type="SMART" id="SM00239">
    <property type="entry name" value="C2"/>
    <property type="match status" value="1"/>
</dbReference>
<evidence type="ECO:0000259" key="1">
    <source>
        <dbReference type="PROSITE" id="PS50004"/>
    </source>
</evidence>
<organism evidence="2 3">
    <name type="scientific">Camelina sativa</name>
    <name type="common">False flax</name>
    <name type="synonym">Myagrum sativum</name>
    <dbReference type="NCBI Taxonomy" id="90675"/>
    <lineage>
        <taxon>Eukaryota</taxon>
        <taxon>Viridiplantae</taxon>
        <taxon>Streptophyta</taxon>
        <taxon>Embryophyta</taxon>
        <taxon>Tracheophyta</taxon>
        <taxon>Spermatophyta</taxon>
        <taxon>Magnoliopsida</taxon>
        <taxon>eudicotyledons</taxon>
        <taxon>Gunneridae</taxon>
        <taxon>Pentapetalae</taxon>
        <taxon>rosids</taxon>
        <taxon>malvids</taxon>
        <taxon>Brassicales</taxon>
        <taxon>Brassicaceae</taxon>
        <taxon>Camelineae</taxon>
        <taxon>Camelina</taxon>
    </lineage>
</organism>
<feature type="domain" description="C2" evidence="1">
    <location>
        <begin position="1"/>
        <end position="115"/>
    </location>
</feature>
<sequence length="262" mass="30025">MENLTLELNIHSASDRVNVNLITKMDVYAKITIHGENIRERQKAKTTVDRFGGSSPTWFQTVKFPMNERLVYDGHLTLAMRLISRRVLGNKDIGRVNIPLLELLDSVMPSIHNEGNILKVKMMTYQVRTLSEKPSGTLTFSYPFKPDLPFIINWNLVGEPTYPPMTRIEHPPLVPPELPIEFPRLHELPYCSFVAGSSDDPLPIPAGVILEQANPAYNHTHHHHHRAFKGMDCTVLDRRRTMKPEISGINNPRNMRLGFWFD</sequence>
<protein>
    <submittedName>
        <fullName evidence="3">Protein SRC2-like</fullName>
    </submittedName>
</protein>
<evidence type="ECO:0000313" key="2">
    <source>
        <dbReference type="Proteomes" id="UP000694864"/>
    </source>
</evidence>
<evidence type="ECO:0000313" key="3">
    <source>
        <dbReference type="RefSeq" id="XP_010461788.1"/>
    </source>
</evidence>
<gene>
    <name evidence="3" type="primary">LOC104742476</name>
</gene>
<dbReference type="PANTHER" id="PTHR32246:SF130">
    <property type="entry name" value="CALCIUM-DEPENDENT LIPID-BINDING (CALB DOMAIN) FAMILY PROTEIN"/>
    <property type="match status" value="1"/>
</dbReference>
<dbReference type="Proteomes" id="UP000694864">
    <property type="component" value="Chromosome 14"/>
</dbReference>
<proteinExistence type="predicted"/>
<dbReference type="CDD" id="cd04051">
    <property type="entry name" value="C2_SRC2_like"/>
    <property type="match status" value="1"/>
</dbReference>
<dbReference type="InterPro" id="IPR044750">
    <property type="entry name" value="C2_SRC2/BAP"/>
</dbReference>
<dbReference type="PROSITE" id="PS50004">
    <property type="entry name" value="C2"/>
    <property type="match status" value="1"/>
</dbReference>
<dbReference type="InterPro" id="IPR035892">
    <property type="entry name" value="C2_domain_sf"/>
</dbReference>
<accession>A0ABM0VVR4</accession>
<dbReference type="SUPFAM" id="SSF49562">
    <property type="entry name" value="C2 domain (Calcium/lipid-binding domain, CaLB)"/>
    <property type="match status" value="1"/>
</dbReference>
<reference evidence="2" key="1">
    <citation type="journal article" date="2014" name="Nat. Commun.">
        <title>The emerging biofuel crop Camelina sativa retains a highly undifferentiated hexaploid genome structure.</title>
        <authorList>
            <person name="Kagale S."/>
            <person name="Koh C."/>
            <person name="Nixon J."/>
            <person name="Bollina V."/>
            <person name="Clarke W.E."/>
            <person name="Tuteja R."/>
            <person name="Spillane C."/>
            <person name="Robinson S.J."/>
            <person name="Links M.G."/>
            <person name="Clarke C."/>
            <person name="Higgins E.E."/>
            <person name="Huebert T."/>
            <person name="Sharpe A.G."/>
            <person name="Parkin I.A."/>
        </authorList>
    </citation>
    <scope>NUCLEOTIDE SEQUENCE [LARGE SCALE GENOMIC DNA]</scope>
    <source>
        <strain evidence="2">cv. DH55</strain>
    </source>
</reference>
<dbReference type="Pfam" id="PF00168">
    <property type="entry name" value="C2"/>
    <property type="match status" value="1"/>
</dbReference>
<name>A0ABM0VVR4_CAMSA</name>
<dbReference type="Gene3D" id="2.60.40.150">
    <property type="entry name" value="C2 domain"/>
    <property type="match status" value="1"/>
</dbReference>
<dbReference type="RefSeq" id="XP_010461788.1">
    <property type="nucleotide sequence ID" value="XM_010463486.2"/>
</dbReference>
<dbReference type="GeneID" id="104742476"/>